<accession>A0A0A9C9A7</accession>
<organism evidence="1">
    <name type="scientific">Arundo donax</name>
    <name type="common">Giant reed</name>
    <name type="synonym">Donax arundinaceus</name>
    <dbReference type="NCBI Taxonomy" id="35708"/>
    <lineage>
        <taxon>Eukaryota</taxon>
        <taxon>Viridiplantae</taxon>
        <taxon>Streptophyta</taxon>
        <taxon>Embryophyta</taxon>
        <taxon>Tracheophyta</taxon>
        <taxon>Spermatophyta</taxon>
        <taxon>Magnoliopsida</taxon>
        <taxon>Liliopsida</taxon>
        <taxon>Poales</taxon>
        <taxon>Poaceae</taxon>
        <taxon>PACMAD clade</taxon>
        <taxon>Arundinoideae</taxon>
        <taxon>Arundineae</taxon>
        <taxon>Arundo</taxon>
    </lineage>
</organism>
<evidence type="ECO:0000313" key="1">
    <source>
        <dbReference type="EMBL" id="JAD71043.1"/>
    </source>
</evidence>
<dbReference type="EMBL" id="GBRH01226852">
    <property type="protein sequence ID" value="JAD71043.1"/>
    <property type="molecule type" value="Transcribed_RNA"/>
</dbReference>
<reference evidence="1" key="1">
    <citation type="submission" date="2014-09" db="EMBL/GenBank/DDBJ databases">
        <authorList>
            <person name="Magalhaes I.L.F."/>
            <person name="Oliveira U."/>
            <person name="Santos F.R."/>
            <person name="Vidigal T.H.D.A."/>
            <person name="Brescovit A.D."/>
            <person name="Santos A.J."/>
        </authorList>
    </citation>
    <scope>NUCLEOTIDE SEQUENCE</scope>
    <source>
        <tissue evidence="1">Shoot tissue taken approximately 20 cm above the soil surface</tissue>
    </source>
</reference>
<sequence>MLLEPLLSYSLWFENTCFGQGYSQTFETLTINNFEIFSLEIWRSYT</sequence>
<dbReference type="AlphaFoldDB" id="A0A0A9C9A7"/>
<reference evidence="1" key="2">
    <citation type="journal article" date="2015" name="Data Brief">
        <title>Shoot transcriptome of the giant reed, Arundo donax.</title>
        <authorList>
            <person name="Barrero R.A."/>
            <person name="Guerrero F.D."/>
            <person name="Moolhuijzen P."/>
            <person name="Goolsby J.A."/>
            <person name="Tidwell J."/>
            <person name="Bellgard S.E."/>
            <person name="Bellgard M.I."/>
        </authorList>
    </citation>
    <scope>NUCLEOTIDE SEQUENCE</scope>
    <source>
        <tissue evidence="1">Shoot tissue taken approximately 20 cm above the soil surface</tissue>
    </source>
</reference>
<name>A0A0A9C9A7_ARUDO</name>
<proteinExistence type="predicted"/>
<protein>
    <submittedName>
        <fullName evidence="1">Uncharacterized protein</fullName>
    </submittedName>
</protein>